<evidence type="ECO:0000313" key="3">
    <source>
        <dbReference type="Proteomes" id="UP000814176"/>
    </source>
</evidence>
<protein>
    <submittedName>
        <fullName evidence="2">Uncharacterized protein</fullName>
    </submittedName>
</protein>
<evidence type="ECO:0000313" key="1">
    <source>
        <dbReference type="EMBL" id="KAH9828558.1"/>
    </source>
</evidence>
<gene>
    <name evidence="2" type="ORF">C8Q71DRAFT_182313</name>
    <name evidence="1" type="ORF">C8Q71DRAFT_518198</name>
</gene>
<dbReference type="EMBL" id="JADCUA010000066">
    <property type="protein sequence ID" value="KAH9828558.1"/>
    <property type="molecule type" value="Genomic_DNA"/>
</dbReference>
<sequence length="202" mass="21976">MCHVCSAPMSRRRCERATTVRPWPVLACLRRVRRLLMSAPSSANCALQDSSARTSFSRVRPLCIAAPPVRIAARRPMPMAACTLSTPRPGLSPCSSCANRASPVDWILSMFVSAPASPRASLPFLVAPHRPQRNVRPMSSSPPLLTVILLSPSPPLHARRSPPGVCAFMVLRCDAVRVLCSMPVCLALTFPYYTELTSIPTD</sequence>
<evidence type="ECO:0000313" key="2">
    <source>
        <dbReference type="EMBL" id="KAH9833425.1"/>
    </source>
</evidence>
<accession>A0ABQ8K8Z1</accession>
<reference evidence="2 3" key="1">
    <citation type="journal article" date="2021" name="Environ. Microbiol.">
        <title>Gene family expansions and transcriptome signatures uncover fungal adaptations to wood decay.</title>
        <authorList>
            <person name="Hage H."/>
            <person name="Miyauchi S."/>
            <person name="Viragh M."/>
            <person name="Drula E."/>
            <person name="Min B."/>
            <person name="Chaduli D."/>
            <person name="Navarro D."/>
            <person name="Favel A."/>
            <person name="Norest M."/>
            <person name="Lesage-Meessen L."/>
            <person name="Balint B."/>
            <person name="Merenyi Z."/>
            <person name="de Eugenio L."/>
            <person name="Morin E."/>
            <person name="Martinez A.T."/>
            <person name="Baldrian P."/>
            <person name="Stursova M."/>
            <person name="Martinez M.J."/>
            <person name="Novotny C."/>
            <person name="Magnuson J.K."/>
            <person name="Spatafora J.W."/>
            <person name="Maurice S."/>
            <person name="Pangilinan J."/>
            <person name="Andreopoulos W."/>
            <person name="LaButti K."/>
            <person name="Hundley H."/>
            <person name="Na H."/>
            <person name="Kuo A."/>
            <person name="Barry K."/>
            <person name="Lipzen A."/>
            <person name="Henrissat B."/>
            <person name="Riley R."/>
            <person name="Ahrendt S."/>
            <person name="Nagy L.G."/>
            <person name="Grigoriev I.V."/>
            <person name="Martin F."/>
            <person name="Rosso M.N."/>
        </authorList>
    </citation>
    <scope>NUCLEOTIDE SEQUENCE [LARGE SCALE GENOMIC DNA]</scope>
    <source>
        <strain evidence="2 3">CIRM-BRFM 1785</strain>
    </source>
</reference>
<comment type="caution">
    <text evidence="2">The sequence shown here is derived from an EMBL/GenBank/DDBJ whole genome shotgun (WGS) entry which is preliminary data.</text>
</comment>
<dbReference type="RefSeq" id="XP_047776165.1">
    <property type="nucleotide sequence ID" value="XM_047916818.1"/>
</dbReference>
<keyword evidence="3" id="KW-1185">Reference proteome</keyword>
<name>A0ABQ8K8Z1_9APHY</name>
<organism evidence="2 3">
    <name type="scientific">Rhodofomes roseus</name>
    <dbReference type="NCBI Taxonomy" id="34475"/>
    <lineage>
        <taxon>Eukaryota</taxon>
        <taxon>Fungi</taxon>
        <taxon>Dikarya</taxon>
        <taxon>Basidiomycota</taxon>
        <taxon>Agaricomycotina</taxon>
        <taxon>Agaricomycetes</taxon>
        <taxon>Polyporales</taxon>
        <taxon>Rhodofomes</taxon>
    </lineage>
</organism>
<proteinExistence type="predicted"/>
<dbReference type="EMBL" id="JADCUA010000018">
    <property type="protein sequence ID" value="KAH9833425.1"/>
    <property type="molecule type" value="Genomic_DNA"/>
</dbReference>
<dbReference type="GeneID" id="71997550"/>
<dbReference type="Proteomes" id="UP000814176">
    <property type="component" value="Unassembled WGS sequence"/>
</dbReference>